<dbReference type="Proteomes" id="UP000770717">
    <property type="component" value="Unassembled WGS sequence"/>
</dbReference>
<dbReference type="InterPro" id="IPR008554">
    <property type="entry name" value="Glutaredoxin-like"/>
</dbReference>
<organism evidence="2 3">
    <name type="scientific">Eleutherodactylus coqui</name>
    <name type="common">Puerto Rican coqui</name>
    <dbReference type="NCBI Taxonomy" id="57060"/>
    <lineage>
        <taxon>Eukaryota</taxon>
        <taxon>Metazoa</taxon>
        <taxon>Chordata</taxon>
        <taxon>Craniata</taxon>
        <taxon>Vertebrata</taxon>
        <taxon>Euteleostomi</taxon>
        <taxon>Amphibia</taxon>
        <taxon>Batrachia</taxon>
        <taxon>Anura</taxon>
        <taxon>Neobatrachia</taxon>
        <taxon>Hyloidea</taxon>
        <taxon>Eleutherodactylidae</taxon>
        <taxon>Eleutherodactylinae</taxon>
        <taxon>Eleutherodactylus</taxon>
        <taxon>Eleutherodactylus</taxon>
    </lineage>
</organism>
<dbReference type="PANTHER" id="PTHR33558:SF1">
    <property type="entry name" value="GLUTAREDOXIN-LIKE PROTEIN C5ORF63 HOMOLOG"/>
    <property type="match status" value="1"/>
</dbReference>
<sequence length="113" mass="13600">MFHLRNLHRIKHVSSQMTKRHYTPQKEKPLLTLFTKNPCPLCDEAKEALAPYMDRFVLEQVDITLPENKAWYDRYKYDIPVFHLNGQFLMMHRVNIKKLETYFSKLEQENAST</sequence>
<keyword evidence="1" id="KW-0813">Transport</keyword>
<dbReference type="FunFam" id="3.40.30.10:FF:000628">
    <property type="entry name" value="Glutaredoxin-like protein C5orf63 homolog"/>
    <property type="match status" value="1"/>
</dbReference>
<comment type="caution">
    <text evidence="2">The sequence shown here is derived from an EMBL/GenBank/DDBJ whole genome shotgun (WGS) entry which is preliminary data.</text>
</comment>
<comment type="similarity">
    <text evidence="1">Belongs to the glutaredoxin family.</text>
</comment>
<evidence type="ECO:0000256" key="1">
    <source>
        <dbReference type="RuleBase" id="RU363082"/>
    </source>
</evidence>
<dbReference type="InterPro" id="IPR052565">
    <property type="entry name" value="Glutaredoxin-like_YDR286C"/>
</dbReference>
<dbReference type="EMBL" id="WNTK01000003">
    <property type="protein sequence ID" value="KAG9487872.1"/>
    <property type="molecule type" value="Genomic_DNA"/>
</dbReference>
<dbReference type="OrthoDB" id="429967at2759"/>
<dbReference type="PANTHER" id="PTHR33558">
    <property type="entry name" value="GLUTAREDOXIN-LIKE PROTEIN C5ORF63 HOMOLOG"/>
    <property type="match status" value="1"/>
</dbReference>
<dbReference type="AlphaFoldDB" id="A0A8J6FH31"/>
<keyword evidence="1" id="KW-0249">Electron transport</keyword>
<name>A0A8J6FH31_ELECQ</name>
<dbReference type="Gene3D" id="3.40.30.10">
    <property type="entry name" value="Glutaredoxin"/>
    <property type="match status" value="1"/>
</dbReference>
<dbReference type="InterPro" id="IPR036249">
    <property type="entry name" value="Thioredoxin-like_sf"/>
</dbReference>
<keyword evidence="3" id="KW-1185">Reference proteome</keyword>
<proteinExistence type="inferred from homology"/>
<reference evidence="2" key="1">
    <citation type="thesis" date="2020" institute="ProQuest LLC" country="789 East Eisenhower Parkway, Ann Arbor, MI, USA">
        <title>Comparative Genomics and Chromosome Evolution.</title>
        <authorList>
            <person name="Mudd A.B."/>
        </authorList>
    </citation>
    <scope>NUCLEOTIDE SEQUENCE</scope>
    <source>
        <strain evidence="2">HN-11 Male</strain>
        <tissue evidence="2">Kidney and liver</tissue>
    </source>
</reference>
<accession>A0A8J6FH31</accession>
<evidence type="ECO:0000313" key="3">
    <source>
        <dbReference type="Proteomes" id="UP000770717"/>
    </source>
</evidence>
<dbReference type="Pfam" id="PF05768">
    <property type="entry name" value="Glrx-like"/>
    <property type="match status" value="1"/>
</dbReference>
<gene>
    <name evidence="2" type="ORF">GDO78_007591</name>
</gene>
<protein>
    <recommendedName>
        <fullName evidence="1">Glutaredoxin-like protein</fullName>
    </recommendedName>
</protein>
<dbReference type="EMBL" id="WNTK01000003">
    <property type="protein sequence ID" value="KAG9487873.1"/>
    <property type="molecule type" value="Genomic_DNA"/>
</dbReference>
<dbReference type="SUPFAM" id="SSF52833">
    <property type="entry name" value="Thioredoxin-like"/>
    <property type="match status" value="1"/>
</dbReference>
<evidence type="ECO:0000313" key="2">
    <source>
        <dbReference type="EMBL" id="KAG9487872.1"/>
    </source>
</evidence>